<dbReference type="Proteomes" id="UP000825729">
    <property type="component" value="Unassembled WGS sequence"/>
</dbReference>
<protein>
    <recommendedName>
        <fullName evidence="2">Transglycosylase SLT domain-containing protein</fullName>
    </recommendedName>
</protein>
<evidence type="ECO:0000313" key="3">
    <source>
        <dbReference type="EMBL" id="KAG9438987.1"/>
    </source>
</evidence>
<dbReference type="PANTHER" id="PTHR37179">
    <property type="entry name" value="TRANSGLYCOSYLASE"/>
    <property type="match status" value="1"/>
</dbReference>
<dbReference type="InterPro" id="IPR008258">
    <property type="entry name" value="Transglycosylase_SLT_dom_1"/>
</dbReference>
<comment type="caution">
    <text evidence="3">The sequence shown here is derived from an EMBL/GenBank/DDBJ whole genome shotgun (WGS) entry which is preliminary data.</text>
</comment>
<reference evidence="3 4" key="1">
    <citation type="submission" date="2021-07" db="EMBL/GenBank/DDBJ databases">
        <title>The Aristolochia fimbriata genome: insights into angiosperm evolution, floral development and chemical biosynthesis.</title>
        <authorList>
            <person name="Jiao Y."/>
        </authorList>
    </citation>
    <scope>NUCLEOTIDE SEQUENCE [LARGE SCALE GENOMIC DNA]</scope>
    <source>
        <strain evidence="3">IBCAS-2021</strain>
        <tissue evidence="3">Leaf</tissue>
    </source>
</reference>
<dbReference type="AlphaFoldDB" id="A0AAV7DUL3"/>
<feature type="region of interest" description="Disordered" evidence="1">
    <location>
        <begin position="200"/>
        <end position="228"/>
    </location>
</feature>
<organism evidence="3 4">
    <name type="scientific">Aristolochia fimbriata</name>
    <name type="common">White veined hardy Dutchman's pipe vine</name>
    <dbReference type="NCBI Taxonomy" id="158543"/>
    <lineage>
        <taxon>Eukaryota</taxon>
        <taxon>Viridiplantae</taxon>
        <taxon>Streptophyta</taxon>
        <taxon>Embryophyta</taxon>
        <taxon>Tracheophyta</taxon>
        <taxon>Spermatophyta</taxon>
        <taxon>Magnoliopsida</taxon>
        <taxon>Magnoliidae</taxon>
        <taxon>Piperales</taxon>
        <taxon>Aristolochiaceae</taxon>
        <taxon>Aristolochia</taxon>
    </lineage>
</organism>
<name>A0AAV7DUL3_ARIFI</name>
<dbReference type="PANTHER" id="PTHR37179:SF1">
    <property type="entry name" value="TRANSGLYCOSYLASE"/>
    <property type="match status" value="1"/>
</dbReference>
<evidence type="ECO:0000313" key="4">
    <source>
        <dbReference type="Proteomes" id="UP000825729"/>
    </source>
</evidence>
<proteinExistence type="predicted"/>
<evidence type="ECO:0000259" key="2">
    <source>
        <dbReference type="Pfam" id="PF01464"/>
    </source>
</evidence>
<dbReference type="EMBL" id="JAINDJ010000008">
    <property type="protein sequence ID" value="KAG9438987.1"/>
    <property type="molecule type" value="Genomic_DNA"/>
</dbReference>
<evidence type="ECO:0000256" key="1">
    <source>
        <dbReference type="SAM" id="MobiDB-lite"/>
    </source>
</evidence>
<gene>
    <name evidence="3" type="ORF">H6P81_019152</name>
</gene>
<dbReference type="Pfam" id="PF01464">
    <property type="entry name" value="SLT"/>
    <property type="match status" value="1"/>
</dbReference>
<sequence length="427" mass="48506">MAIIFKYWDDCVEPEDLEAMWADPEVSQEWIDAGETKGQKILLSRDPDGQPFLTQTEMRAVAEITVSRHFNSKIDPDMLRALAEIASDRQPLCSRYDKKTKETSIGLMQITPAIATKILKETDCRAYEIQASQSALNRPFVNTYMGAAYLKWLSTFEGTERDEEFVIRAYKGNIKKPKKAYHKSTLDFWNRYLSVKKSLPSRRNTNDRESETVESDSSDSDGPAAPKADNQLKYWDSVVSQEDMDELWKRPSVQKEWTKSGEKRGRVRFPLDPKGRPYLSLAEVKAIAEIVVSKHFTMKQMAPAVLCALAELSSMRFVNGVGARKGLMGIDYPTAVWLHRDGYNAYQAKSEVDLSNPFLSMYFGAAYLVWLSNYEGRPRAPEFIAEAYIAGPENVKPDEASILLLKFQDALSLYDDPKTVQKHCSIL</sequence>
<dbReference type="InterPro" id="IPR023346">
    <property type="entry name" value="Lysozyme-like_dom_sf"/>
</dbReference>
<keyword evidence="4" id="KW-1185">Reference proteome</keyword>
<feature type="domain" description="Transglycosylase SLT" evidence="2">
    <location>
        <begin position="72"/>
        <end position="172"/>
    </location>
</feature>
<dbReference type="Gene3D" id="1.10.530.10">
    <property type="match status" value="2"/>
</dbReference>
<dbReference type="SUPFAM" id="SSF53955">
    <property type="entry name" value="Lysozyme-like"/>
    <property type="match status" value="2"/>
</dbReference>
<accession>A0AAV7DUL3</accession>